<dbReference type="Proteomes" id="UP001205890">
    <property type="component" value="Unassembled WGS sequence"/>
</dbReference>
<comment type="caution">
    <text evidence="2">The sequence shown here is derived from an EMBL/GenBank/DDBJ whole genome shotgun (WGS) entry which is preliminary data.</text>
</comment>
<dbReference type="SUPFAM" id="SSF56436">
    <property type="entry name" value="C-type lectin-like"/>
    <property type="match status" value="1"/>
</dbReference>
<keyword evidence="1" id="KW-0732">Signal</keyword>
<gene>
    <name evidence="2" type="ORF">NK718_02930</name>
</gene>
<feature type="chain" id="PRO_5046546397" description="Lectin" evidence="1">
    <location>
        <begin position="23"/>
        <end position="222"/>
    </location>
</feature>
<accession>A0ABT1L7J3</accession>
<name>A0ABT1L7J3_9HYPH</name>
<dbReference type="RefSeq" id="WP_254738464.1">
    <property type="nucleotide sequence ID" value="NZ_JANCLU010000002.1"/>
</dbReference>
<dbReference type="EMBL" id="JANCLU010000002">
    <property type="protein sequence ID" value="MCP8937457.1"/>
    <property type="molecule type" value="Genomic_DNA"/>
</dbReference>
<evidence type="ECO:0008006" key="4">
    <source>
        <dbReference type="Google" id="ProtNLM"/>
    </source>
</evidence>
<dbReference type="Gene3D" id="3.10.100.10">
    <property type="entry name" value="Mannose-Binding Protein A, subunit A"/>
    <property type="match status" value="1"/>
</dbReference>
<organism evidence="2 3">
    <name type="scientific">Alsobacter ponti</name>
    <dbReference type="NCBI Taxonomy" id="2962936"/>
    <lineage>
        <taxon>Bacteria</taxon>
        <taxon>Pseudomonadati</taxon>
        <taxon>Pseudomonadota</taxon>
        <taxon>Alphaproteobacteria</taxon>
        <taxon>Hyphomicrobiales</taxon>
        <taxon>Alsobacteraceae</taxon>
        <taxon>Alsobacter</taxon>
    </lineage>
</organism>
<reference evidence="2 3" key="1">
    <citation type="submission" date="2022-07" db="EMBL/GenBank/DDBJ databases">
        <authorList>
            <person name="Li W.-J."/>
            <person name="Deng Q.-Q."/>
        </authorList>
    </citation>
    <scope>NUCLEOTIDE SEQUENCE [LARGE SCALE GENOMIC DNA]</scope>
    <source>
        <strain evidence="2 3">SYSU M60028</strain>
    </source>
</reference>
<feature type="signal peptide" evidence="1">
    <location>
        <begin position="1"/>
        <end position="22"/>
    </location>
</feature>
<proteinExistence type="predicted"/>
<keyword evidence="3" id="KW-1185">Reference proteome</keyword>
<dbReference type="InterPro" id="IPR016186">
    <property type="entry name" value="C-type_lectin-like/link_sf"/>
</dbReference>
<evidence type="ECO:0000313" key="3">
    <source>
        <dbReference type="Proteomes" id="UP001205890"/>
    </source>
</evidence>
<evidence type="ECO:0000256" key="1">
    <source>
        <dbReference type="SAM" id="SignalP"/>
    </source>
</evidence>
<evidence type="ECO:0000313" key="2">
    <source>
        <dbReference type="EMBL" id="MCP8937457.1"/>
    </source>
</evidence>
<protein>
    <recommendedName>
        <fullName evidence="4">Lectin</fullName>
    </recommendedName>
</protein>
<sequence length="222" mass="22930">MRTTVQLAIVACVVGLGGSASAQQPPPPQFPNMTFFITSKGGPDGANLGGLEGADKLCQDLATTAGAGAKTWRAYLSQQAIGGKPAVNARDRIGKGPWVNAVGMQIAANVDDLHNPERNNITVESGLTELARKIPSRPMVVNYHDIMTGSLANGTAPPPDKDLTCGNWTKNGEGSAMLGHFDRMGTGGESSSWNASHPSAGCSPPALLRTGGNGLLYCFAAN</sequence>
<dbReference type="InterPro" id="IPR016187">
    <property type="entry name" value="CTDL_fold"/>
</dbReference>